<dbReference type="EMBL" id="CM047897">
    <property type="protein sequence ID" value="KAJ0112144.1"/>
    <property type="molecule type" value="Genomic_DNA"/>
</dbReference>
<protein>
    <submittedName>
        <fullName evidence="1">Uncharacterized protein</fullName>
    </submittedName>
</protein>
<proteinExistence type="predicted"/>
<evidence type="ECO:0000313" key="2">
    <source>
        <dbReference type="Proteomes" id="UP001164250"/>
    </source>
</evidence>
<accession>A0ACC1C922</accession>
<evidence type="ECO:0000313" key="1">
    <source>
        <dbReference type="EMBL" id="KAJ0112144.1"/>
    </source>
</evidence>
<dbReference type="Proteomes" id="UP001164250">
    <property type="component" value="Chromosome 1"/>
</dbReference>
<gene>
    <name evidence="1" type="ORF">Patl1_01795</name>
</gene>
<organism evidence="1 2">
    <name type="scientific">Pistacia atlantica</name>
    <dbReference type="NCBI Taxonomy" id="434234"/>
    <lineage>
        <taxon>Eukaryota</taxon>
        <taxon>Viridiplantae</taxon>
        <taxon>Streptophyta</taxon>
        <taxon>Embryophyta</taxon>
        <taxon>Tracheophyta</taxon>
        <taxon>Spermatophyta</taxon>
        <taxon>Magnoliopsida</taxon>
        <taxon>eudicotyledons</taxon>
        <taxon>Gunneridae</taxon>
        <taxon>Pentapetalae</taxon>
        <taxon>rosids</taxon>
        <taxon>malvids</taxon>
        <taxon>Sapindales</taxon>
        <taxon>Anacardiaceae</taxon>
        <taxon>Pistacia</taxon>
    </lineage>
</organism>
<keyword evidence="2" id="KW-1185">Reference proteome</keyword>
<name>A0ACC1C922_9ROSI</name>
<sequence>MILISETVGFILQRFSLIELHFPSTKMQNSLPESLSAEINAAIANLTNGYSRIIRLCRLVSEDEDEWFFGRMLTVLLVVQVDFCSVPPVQDPSVPVVATSMDAL</sequence>
<comment type="caution">
    <text evidence="1">The sequence shown here is derived from an EMBL/GenBank/DDBJ whole genome shotgun (WGS) entry which is preliminary data.</text>
</comment>
<reference evidence="2" key="1">
    <citation type="journal article" date="2023" name="G3 (Bethesda)">
        <title>Genome assembly and association tests identify interacting loci associated with vigor, precocity, and sex in interspecific pistachio rootstocks.</title>
        <authorList>
            <person name="Palmer W."/>
            <person name="Jacygrad E."/>
            <person name="Sagayaradj S."/>
            <person name="Cavanaugh K."/>
            <person name="Han R."/>
            <person name="Bertier L."/>
            <person name="Beede B."/>
            <person name="Kafkas S."/>
            <person name="Golino D."/>
            <person name="Preece J."/>
            <person name="Michelmore R."/>
        </authorList>
    </citation>
    <scope>NUCLEOTIDE SEQUENCE [LARGE SCALE GENOMIC DNA]</scope>
</reference>